<evidence type="ECO:0000256" key="1">
    <source>
        <dbReference type="ARBA" id="ARBA00004477"/>
    </source>
</evidence>
<organism evidence="12">
    <name type="scientific">Grosmannia clavigera (strain kw1407 / UAMH 11150)</name>
    <name type="common">Blue stain fungus</name>
    <name type="synonym">Graphiocladiella clavigera</name>
    <dbReference type="NCBI Taxonomy" id="655863"/>
    <lineage>
        <taxon>Eukaryota</taxon>
        <taxon>Fungi</taxon>
        <taxon>Dikarya</taxon>
        <taxon>Ascomycota</taxon>
        <taxon>Pezizomycotina</taxon>
        <taxon>Sordariomycetes</taxon>
        <taxon>Sordariomycetidae</taxon>
        <taxon>Ophiostomatales</taxon>
        <taxon>Ophiostomataceae</taxon>
        <taxon>Leptographium</taxon>
    </lineage>
</organism>
<gene>
    <name evidence="11" type="ORF">CMQ_5769</name>
</gene>
<dbReference type="RefSeq" id="XP_014168831.1">
    <property type="nucleotide sequence ID" value="XM_014313356.1"/>
</dbReference>
<evidence type="ECO:0000256" key="6">
    <source>
        <dbReference type="ARBA" id="ARBA00022989"/>
    </source>
</evidence>
<protein>
    <recommendedName>
        <fullName evidence="3 8">ER membrane protein complex subunit 4</fullName>
    </recommendedName>
</protein>
<evidence type="ECO:0000256" key="5">
    <source>
        <dbReference type="ARBA" id="ARBA00022824"/>
    </source>
</evidence>
<dbReference type="AlphaFoldDB" id="F0XSP5"/>
<evidence type="ECO:0000313" key="12">
    <source>
        <dbReference type="Proteomes" id="UP000007796"/>
    </source>
</evidence>
<name>F0XSP5_GROCL</name>
<evidence type="ECO:0000256" key="3">
    <source>
        <dbReference type="ARBA" id="ARBA00020820"/>
    </source>
</evidence>
<dbReference type="EMBL" id="GL629997">
    <property type="protein sequence ID" value="EFW99348.1"/>
    <property type="molecule type" value="Genomic_DNA"/>
</dbReference>
<evidence type="ECO:0000256" key="10">
    <source>
        <dbReference type="SAM" id="Phobius"/>
    </source>
</evidence>
<evidence type="ECO:0000256" key="2">
    <source>
        <dbReference type="ARBA" id="ARBA00007715"/>
    </source>
</evidence>
<dbReference type="GeneID" id="25979127"/>
<feature type="transmembrane region" description="Helical" evidence="10">
    <location>
        <begin position="144"/>
        <end position="161"/>
    </location>
</feature>
<feature type="region of interest" description="Disordered" evidence="9">
    <location>
        <begin position="1"/>
        <end position="68"/>
    </location>
</feature>
<dbReference type="Pfam" id="PF06417">
    <property type="entry name" value="EMC4"/>
    <property type="match status" value="1"/>
</dbReference>
<dbReference type="HOGENOM" id="CLU_098404_2_0_1"/>
<keyword evidence="6 10" id="KW-1133">Transmembrane helix</keyword>
<evidence type="ECO:0000256" key="9">
    <source>
        <dbReference type="SAM" id="MobiDB-lite"/>
    </source>
</evidence>
<keyword evidence="7 8" id="KW-0472">Membrane</keyword>
<feature type="transmembrane region" description="Helical" evidence="10">
    <location>
        <begin position="103"/>
        <end position="124"/>
    </location>
</feature>
<evidence type="ECO:0000313" key="11">
    <source>
        <dbReference type="EMBL" id="EFW99348.1"/>
    </source>
</evidence>
<keyword evidence="12" id="KW-1185">Reference proteome</keyword>
<sequence>MSELKLVPAAPPRWVLELESPPPRAKANGIIDPAGFPSQAPSTGGKKRDGKDAKTAPPAKKPPTPEQMDTLKVKKAWEVALAPIKSLPMTAIMMYMSGNSLQIFTIMTVFMAFKNPIAGLLATQSTFERFESPTNGAQLLQVKLAYVVFQFVALAMGVWKVNAMGLLPTTRSDWLAWEFQPDPLEVAVPAL</sequence>
<dbReference type="Proteomes" id="UP000007796">
    <property type="component" value="Unassembled WGS sequence"/>
</dbReference>
<comment type="similarity">
    <text evidence="2 8">Belongs to the EMC4 family.</text>
</comment>
<dbReference type="eggNOG" id="KOG3318">
    <property type="taxonomic scope" value="Eukaryota"/>
</dbReference>
<accession>F0XSP5</accession>
<dbReference type="OrthoDB" id="369569at2759"/>
<evidence type="ECO:0000256" key="7">
    <source>
        <dbReference type="ARBA" id="ARBA00023136"/>
    </source>
</evidence>
<reference evidence="11 12" key="1">
    <citation type="journal article" date="2011" name="Proc. Natl. Acad. Sci. U.S.A.">
        <title>Genome and transcriptome analyses of the mountain pine beetle-fungal symbiont Grosmannia clavigera, a lodgepole pine pathogen.</title>
        <authorList>
            <person name="DiGuistini S."/>
            <person name="Wang Y."/>
            <person name="Liao N.Y."/>
            <person name="Taylor G."/>
            <person name="Tanguay P."/>
            <person name="Feau N."/>
            <person name="Henrissat B."/>
            <person name="Chan S.K."/>
            <person name="Hesse-Orce U."/>
            <person name="Alamouti S.M."/>
            <person name="Tsui C.K.M."/>
            <person name="Docking R.T."/>
            <person name="Levasseur A."/>
            <person name="Haridas S."/>
            <person name="Robertson G."/>
            <person name="Birol I."/>
            <person name="Holt R.A."/>
            <person name="Marra M.A."/>
            <person name="Hamelin R.C."/>
            <person name="Hirst M."/>
            <person name="Jones S.J.M."/>
            <person name="Bohlmann J."/>
            <person name="Breuil C."/>
        </authorList>
    </citation>
    <scope>NUCLEOTIDE SEQUENCE [LARGE SCALE GENOMIC DNA]</scope>
    <source>
        <strain evidence="12">kw1407 / UAMH 11150</strain>
    </source>
</reference>
<proteinExistence type="inferred from homology"/>
<keyword evidence="4 10" id="KW-0812">Transmembrane</keyword>
<evidence type="ECO:0000256" key="4">
    <source>
        <dbReference type="ARBA" id="ARBA00022692"/>
    </source>
</evidence>
<evidence type="ECO:0000256" key="8">
    <source>
        <dbReference type="PIRNR" id="PIRNR017207"/>
    </source>
</evidence>
<comment type="subcellular location">
    <subcellularLocation>
        <location evidence="1">Endoplasmic reticulum membrane</location>
        <topology evidence="1">Multi-pass membrane protein</topology>
    </subcellularLocation>
</comment>
<dbReference type="STRING" id="655863.F0XSP5"/>
<dbReference type="PIRSF" id="PIRSF017207">
    <property type="entry name" value="UCP017207_TM-p85"/>
    <property type="match status" value="1"/>
</dbReference>
<dbReference type="PANTHER" id="PTHR19315">
    <property type="entry name" value="ER MEMBRANE PROTEIN COMPLEX SUBUNIT 4"/>
    <property type="match status" value="1"/>
</dbReference>
<dbReference type="GO" id="GO:0005789">
    <property type="term" value="C:endoplasmic reticulum membrane"/>
    <property type="evidence" value="ECO:0007669"/>
    <property type="project" value="UniProtKB-SubCell"/>
</dbReference>
<keyword evidence="5" id="KW-0256">Endoplasmic reticulum</keyword>
<dbReference type="FunCoup" id="F0XSP5">
    <property type="interactions" value="666"/>
</dbReference>
<dbReference type="InterPro" id="IPR009445">
    <property type="entry name" value="TMEM85/Emc4"/>
</dbReference>
<dbReference type="InParanoid" id="F0XSP5"/>